<proteinExistence type="predicted"/>
<reference evidence="3 4" key="1">
    <citation type="journal article" date="2024" name="Arch. Microbiol.">
        <title>Corallococcus caeni sp. nov., a novel myxobacterium isolated from activated sludge.</title>
        <authorList>
            <person name="Tomita S."/>
            <person name="Nakai R."/>
            <person name="Kuroda K."/>
            <person name="Kurashita H."/>
            <person name="Hatamoto M."/>
            <person name="Yamaguchi T."/>
            <person name="Narihiro T."/>
        </authorList>
    </citation>
    <scope>NUCLEOTIDE SEQUENCE [LARGE SCALE GENOMIC DNA]</scope>
    <source>
        <strain evidence="3 4">NO1</strain>
    </source>
</reference>
<name>A0ABQ6R5P4_9BACT</name>
<dbReference type="Pfam" id="PF01833">
    <property type="entry name" value="TIG"/>
    <property type="match status" value="1"/>
</dbReference>
<dbReference type="InterPro" id="IPR002909">
    <property type="entry name" value="IPT_dom"/>
</dbReference>
<feature type="compositionally biased region" description="Basic residues" evidence="1">
    <location>
        <begin position="287"/>
        <end position="296"/>
    </location>
</feature>
<feature type="region of interest" description="Disordered" evidence="1">
    <location>
        <begin position="269"/>
        <end position="308"/>
    </location>
</feature>
<feature type="region of interest" description="Disordered" evidence="1">
    <location>
        <begin position="1"/>
        <end position="26"/>
    </location>
</feature>
<evidence type="ECO:0000313" key="4">
    <source>
        <dbReference type="Proteomes" id="UP001342631"/>
    </source>
</evidence>
<feature type="compositionally biased region" description="Basic and acidic residues" evidence="1">
    <location>
        <begin position="13"/>
        <end position="22"/>
    </location>
</feature>
<dbReference type="EMBL" id="BTTX01000013">
    <property type="protein sequence ID" value="GMU11482.1"/>
    <property type="molecule type" value="Genomic_DNA"/>
</dbReference>
<dbReference type="SUPFAM" id="SSF81296">
    <property type="entry name" value="E set domains"/>
    <property type="match status" value="1"/>
</dbReference>
<accession>A0ABQ6R5P4</accession>
<protein>
    <recommendedName>
        <fullName evidence="2">IPT/TIG domain-containing protein</fullName>
    </recommendedName>
</protein>
<gene>
    <name evidence="3" type="ORF">ASNO1_77360</name>
</gene>
<dbReference type="Proteomes" id="UP001342631">
    <property type="component" value="Unassembled WGS sequence"/>
</dbReference>
<evidence type="ECO:0000313" key="3">
    <source>
        <dbReference type="EMBL" id="GMU11482.1"/>
    </source>
</evidence>
<dbReference type="InterPro" id="IPR013783">
    <property type="entry name" value="Ig-like_fold"/>
</dbReference>
<dbReference type="InterPro" id="IPR014756">
    <property type="entry name" value="Ig_E-set"/>
</dbReference>
<comment type="caution">
    <text evidence="3">The sequence shown here is derived from an EMBL/GenBank/DDBJ whole genome shotgun (WGS) entry which is preliminary data.</text>
</comment>
<feature type="domain" description="IPT/TIG" evidence="2">
    <location>
        <begin position="188"/>
        <end position="250"/>
    </location>
</feature>
<keyword evidence="4" id="KW-1185">Reference proteome</keyword>
<evidence type="ECO:0000256" key="1">
    <source>
        <dbReference type="SAM" id="MobiDB-lite"/>
    </source>
</evidence>
<sequence>MKRPTTSQPLLEDPSHDGESPARDGGAWRLVPEDNQEWQLADMIDAIAAEVDRAEDTLALKSHARKVSFAVKSLALDLSVTVRQSSNGRIWFRTTGPGEQGGTLLNLDLTQVLESQLSELRTPLGNGSAQPIDTLPGIHEREVQALAAVSIFSLGDLERYTRATPLLAEVGRKTGIPEQQLRRWRKLPTLLSISPPRGAPGDTVVVRGAHLGRQPSAGAKVLFQERPARILDWAEEHLIVRIPPDVRGPGQLYAMLDAGPTNHLLWEAHPQEASPRSDAPARQNAPRAKKTHRTGRRSLGSPRKPRHR</sequence>
<dbReference type="RefSeq" id="WP_338282759.1">
    <property type="nucleotide sequence ID" value="NZ_BTTX01000013.1"/>
</dbReference>
<evidence type="ECO:0000259" key="2">
    <source>
        <dbReference type="Pfam" id="PF01833"/>
    </source>
</evidence>
<dbReference type="Gene3D" id="2.60.40.10">
    <property type="entry name" value="Immunoglobulins"/>
    <property type="match status" value="1"/>
</dbReference>
<organism evidence="3 4">
    <name type="scientific">Corallococcus caeni</name>
    <dbReference type="NCBI Taxonomy" id="3082388"/>
    <lineage>
        <taxon>Bacteria</taxon>
        <taxon>Pseudomonadati</taxon>
        <taxon>Myxococcota</taxon>
        <taxon>Myxococcia</taxon>
        <taxon>Myxococcales</taxon>
        <taxon>Cystobacterineae</taxon>
        <taxon>Myxococcaceae</taxon>
        <taxon>Corallococcus</taxon>
    </lineage>
</organism>